<protein>
    <recommendedName>
        <fullName evidence="4">SH3 domain-containing protein</fullName>
    </recommendedName>
</protein>
<feature type="chain" id="PRO_5039484733" description="SH3 domain-containing protein" evidence="1">
    <location>
        <begin position="19"/>
        <end position="351"/>
    </location>
</feature>
<keyword evidence="3" id="KW-1185">Reference proteome</keyword>
<evidence type="ECO:0000256" key="1">
    <source>
        <dbReference type="SAM" id="SignalP"/>
    </source>
</evidence>
<dbReference type="RefSeq" id="WP_012201405.1">
    <property type="nucleotide sequence ID" value="NC_010001.1"/>
</dbReference>
<evidence type="ECO:0000313" key="2">
    <source>
        <dbReference type="EMBL" id="ABX43756.1"/>
    </source>
</evidence>
<dbReference type="Proteomes" id="UP000000370">
    <property type="component" value="Chromosome"/>
</dbReference>
<feature type="signal peptide" evidence="1">
    <location>
        <begin position="1"/>
        <end position="18"/>
    </location>
</feature>
<dbReference type="PROSITE" id="PS51257">
    <property type="entry name" value="PROKAR_LIPOPROTEIN"/>
    <property type="match status" value="1"/>
</dbReference>
<proteinExistence type="predicted"/>
<dbReference type="HOGENOM" id="CLU_789180_0_0_9"/>
<evidence type="ECO:0008006" key="4">
    <source>
        <dbReference type="Google" id="ProtNLM"/>
    </source>
</evidence>
<dbReference type="AlphaFoldDB" id="A9KTC6"/>
<name>A9KTC6_LACP7</name>
<evidence type="ECO:0000313" key="3">
    <source>
        <dbReference type="Proteomes" id="UP000000370"/>
    </source>
</evidence>
<dbReference type="OrthoDB" id="517663at2"/>
<keyword evidence="1" id="KW-0732">Signal</keyword>
<dbReference type="EMBL" id="CP000885">
    <property type="protein sequence ID" value="ABX43756.1"/>
    <property type="molecule type" value="Genomic_DNA"/>
</dbReference>
<organism evidence="2 3">
    <name type="scientific">Lachnoclostridium phytofermentans (strain ATCC 700394 / DSM 18823 / ISDg)</name>
    <name type="common">Clostridium phytofermentans</name>
    <dbReference type="NCBI Taxonomy" id="357809"/>
    <lineage>
        <taxon>Bacteria</taxon>
        <taxon>Bacillati</taxon>
        <taxon>Bacillota</taxon>
        <taxon>Clostridia</taxon>
        <taxon>Lachnospirales</taxon>
        <taxon>Lachnospiraceae</taxon>
    </lineage>
</organism>
<sequence length="351" mass="39674" precursor="true">MRKWLLMIALLSSMCILCSCKFKTESDINSEDSRIVSITPTITLTPTIIPANPITVSNTPTPTISISEINSQGNKGSYVITPAPTYAPPEEQPKLSKEEQKRLDSLRKQALEGKSVEIKNGDYFDLDGDGYLEQIKYERTGKNHYERSYLLTIGNATKAFMIDAPTDKLYLSNMTNDGVSLQILIDDYGDSCLNIVNIFYYKEGIIYDLGDIGGLVDDIKSLGDGLYECRERADTLQTWFHPRKFYISDMSMGSYDVNDNYVEVTTPVLVRMPKEMYLVNTRVILLHDLFLYKTQFSITAEVKLEKNQYATIVTSDDEEWIYIQGDVNGAGWIRIEELPEDNTFIGLSNAG</sequence>
<reference evidence="3" key="1">
    <citation type="submission" date="2007-11" db="EMBL/GenBank/DDBJ databases">
        <title>Complete genome sequence of Clostridium phytofermentans ISDg.</title>
        <authorList>
            <person name="Leschine S.B."/>
            <person name="Warnick T.A."/>
            <person name="Blanchard J.L."/>
            <person name="Schnell D.J."/>
            <person name="Petit E.L."/>
            <person name="LaTouf W.G."/>
            <person name="Copeland A."/>
            <person name="Lucas S."/>
            <person name="Lapidus A."/>
            <person name="Barry K."/>
            <person name="Glavina del Rio T."/>
            <person name="Dalin E."/>
            <person name="Tice H."/>
            <person name="Pitluck S."/>
            <person name="Kiss H."/>
            <person name="Brettin T."/>
            <person name="Bruce D."/>
            <person name="Detter J.C."/>
            <person name="Han C."/>
            <person name="Kuske C."/>
            <person name="Schmutz J."/>
            <person name="Larimer F."/>
            <person name="Land M."/>
            <person name="Hauser L."/>
            <person name="Kyrpides N."/>
            <person name="Kim E.A."/>
            <person name="Richardson P."/>
        </authorList>
    </citation>
    <scope>NUCLEOTIDE SEQUENCE [LARGE SCALE GENOMIC DNA]</scope>
    <source>
        <strain evidence="3">ATCC 700394 / DSM 18823 / ISDg</strain>
    </source>
</reference>
<gene>
    <name evidence="2" type="ordered locus">Cphy_3403</name>
</gene>
<dbReference type="STRING" id="357809.Cphy_3403"/>
<dbReference type="KEGG" id="cpy:Cphy_3403"/>
<accession>A9KTC6</accession>